<dbReference type="Proteomes" id="UP001204376">
    <property type="component" value="Unassembled WGS sequence"/>
</dbReference>
<dbReference type="PROSITE" id="PS50110">
    <property type="entry name" value="RESPONSE_REGULATORY"/>
    <property type="match status" value="1"/>
</dbReference>
<accession>A0ABT1T3V7</accession>
<evidence type="ECO:0000259" key="3">
    <source>
        <dbReference type="PROSITE" id="PS50110"/>
    </source>
</evidence>
<keyword evidence="5" id="KW-1185">Reference proteome</keyword>
<feature type="modified residue" description="4-aspartylphosphate" evidence="2">
    <location>
        <position position="51"/>
    </location>
</feature>
<dbReference type="RefSeq" id="WP_256539478.1">
    <property type="nucleotide sequence ID" value="NZ_JANHOH010000002.1"/>
</dbReference>
<dbReference type="EMBL" id="JANHOH010000002">
    <property type="protein sequence ID" value="MCQ6959295.1"/>
    <property type="molecule type" value="Genomic_DNA"/>
</dbReference>
<dbReference type="Gene3D" id="3.40.50.2300">
    <property type="match status" value="1"/>
</dbReference>
<reference evidence="4 5" key="1">
    <citation type="submission" date="2022-07" db="EMBL/GenBank/DDBJ databases">
        <title>Mucilaginibacter sp. JC4.</title>
        <authorList>
            <person name="Le V."/>
            <person name="Ko S.-R."/>
            <person name="Ahn C.-Y."/>
            <person name="Oh H.-M."/>
        </authorList>
    </citation>
    <scope>NUCLEOTIDE SEQUENCE [LARGE SCALE GENOMIC DNA]</scope>
    <source>
        <strain evidence="4 5">JC4</strain>
    </source>
</reference>
<dbReference type="SMART" id="SM00448">
    <property type="entry name" value="REC"/>
    <property type="match status" value="1"/>
</dbReference>
<dbReference type="Pfam" id="PF00072">
    <property type="entry name" value="Response_reg"/>
    <property type="match status" value="1"/>
</dbReference>
<organism evidence="4 5">
    <name type="scientific">Mucilaginibacter aquariorum</name>
    <dbReference type="NCBI Taxonomy" id="2967225"/>
    <lineage>
        <taxon>Bacteria</taxon>
        <taxon>Pseudomonadati</taxon>
        <taxon>Bacteroidota</taxon>
        <taxon>Sphingobacteriia</taxon>
        <taxon>Sphingobacteriales</taxon>
        <taxon>Sphingobacteriaceae</taxon>
        <taxon>Mucilaginibacter</taxon>
    </lineage>
</organism>
<protein>
    <submittedName>
        <fullName evidence="4">Response regulator</fullName>
    </submittedName>
</protein>
<dbReference type="InterPro" id="IPR050595">
    <property type="entry name" value="Bact_response_regulator"/>
</dbReference>
<evidence type="ECO:0000313" key="5">
    <source>
        <dbReference type="Proteomes" id="UP001204376"/>
    </source>
</evidence>
<sequence length="118" mass="13354">MKKVLVIEDELDTAQCLDYLMNDLGYEFIQSQIILTPAEIIKIKPDVIILDYYLPNGHGDKLCLALKSNLLTKDIPVILMSAHNNLKDISKGCDADAYLEKPFDLNKLIQIVTRYATI</sequence>
<comment type="caution">
    <text evidence="4">The sequence shown here is derived from an EMBL/GenBank/DDBJ whole genome shotgun (WGS) entry which is preliminary data.</text>
</comment>
<evidence type="ECO:0000256" key="2">
    <source>
        <dbReference type="PROSITE-ProRule" id="PRU00169"/>
    </source>
</evidence>
<dbReference type="InterPro" id="IPR011006">
    <property type="entry name" value="CheY-like_superfamily"/>
</dbReference>
<proteinExistence type="predicted"/>
<dbReference type="SUPFAM" id="SSF52172">
    <property type="entry name" value="CheY-like"/>
    <property type="match status" value="1"/>
</dbReference>
<feature type="domain" description="Response regulatory" evidence="3">
    <location>
        <begin position="3"/>
        <end position="116"/>
    </location>
</feature>
<dbReference type="PANTHER" id="PTHR44591">
    <property type="entry name" value="STRESS RESPONSE REGULATOR PROTEIN 1"/>
    <property type="match status" value="1"/>
</dbReference>
<evidence type="ECO:0000313" key="4">
    <source>
        <dbReference type="EMBL" id="MCQ6959295.1"/>
    </source>
</evidence>
<name>A0ABT1T3V7_9SPHI</name>
<keyword evidence="1 2" id="KW-0597">Phosphoprotein</keyword>
<dbReference type="InterPro" id="IPR001789">
    <property type="entry name" value="Sig_transdc_resp-reg_receiver"/>
</dbReference>
<evidence type="ECO:0000256" key="1">
    <source>
        <dbReference type="ARBA" id="ARBA00022553"/>
    </source>
</evidence>
<gene>
    <name evidence="4" type="ORF">NPE20_15065</name>
</gene>
<dbReference type="PANTHER" id="PTHR44591:SF3">
    <property type="entry name" value="RESPONSE REGULATORY DOMAIN-CONTAINING PROTEIN"/>
    <property type="match status" value="1"/>
</dbReference>